<dbReference type="Proteomes" id="UP000464754">
    <property type="component" value="Chromosome"/>
</dbReference>
<dbReference type="AlphaFoldDB" id="A0A6N4TIS2"/>
<sequence length="517" mass="61269">MAYVKGHGLRGNVQRAIDYIVNEAKTRNGSLVSWSSMSGASPSTMGIQWDIRKAIVEQKDYRKKSDIVGYHFEQSFAPGEIDEITAHRIGQEFAERLTNGAFDYVIATHVDRGHIHNHIIVNPINNTNDRLWNIYWKKDLKKFRETSDTLCRENGLSVIENPSLQDKTYYEWMISQRGHTEKEIVMKTIDDLVEKVLDYSQFKTCLQNLGYSVEDDLTEERPEKFQFTANRKLFQKETEEFFFFRIPYKKEMMQIPKSQVEWLNENRTAKVTLNDTVYALYDKEGLYLREAELYEIKQSWEEKGKKQRKGLRIKPPGYDKFIRCERLNVQGKGYSLDDVINRINSNDIIVVEDEIMEILSGNDPNAKDRFYDRLNIKERWKESGIYKSAKQERYYQWKTKTVMTRYNAIAYQRYIEEEKLNIEEYRKDKKELIHELNECSTDLKKAENTYRMIQEKSLLGQLEITDEELEKFVQDTIAPLQKVRLNLKSEIHSLDKRIKDIEEREKRKNITPTKDAL</sequence>
<reference evidence="4" key="1">
    <citation type="submission" date="2019-05" db="EMBL/GenBank/DDBJ databases">
        <title>Complete genome sequencing of Absiella argi strain JCM 30884.</title>
        <authorList>
            <person name="Sakamoto M."/>
            <person name="Murakami T."/>
            <person name="Mori H."/>
        </authorList>
    </citation>
    <scope>NUCLEOTIDE SEQUENCE [LARGE SCALE GENOMIC DNA]</scope>
    <source>
        <strain evidence="4">JCM 30884</strain>
    </source>
</reference>
<feature type="domain" description="MobA/VirD2-like nuclease" evidence="2">
    <location>
        <begin position="19"/>
        <end position="156"/>
    </location>
</feature>
<proteinExistence type="predicted"/>
<dbReference type="RefSeq" id="WP_163051963.1">
    <property type="nucleotide sequence ID" value="NZ_AP019695.1"/>
</dbReference>
<dbReference type="InterPro" id="IPR005094">
    <property type="entry name" value="Endonuclease_MobA/VirD2"/>
</dbReference>
<organism evidence="3 4">
    <name type="scientific">Amedibacterium intestinale</name>
    <dbReference type="NCBI Taxonomy" id="2583452"/>
    <lineage>
        <taxon>Bacteria</taxon>
        <taxon>Bacillati</taxon>
        <taxon>Bacillota</taxon>
        <taxon>Erysipelotrichia</taxon>
        <taxon>Erysipelotrichales</taxon>
        <taxon>Erysipelotrichaceae</taxon>
        <taxon>Amedibacterium</taxon>
    </lineage>
</organism>
<keyword evidence="4" id="KW-1185">Reference proteome</keyword>
<evidence type="ECO:0000256" key="1">
    <source>
        <dbReference type="SAM" id="Coils"/>
    </source>
</evidence>
<gene>
    <name evidence="3" type="ORF">Aargi30884_15520</name>
</gene>
<dbReference type="Pfam" id="PF03432">
    <property type="entry name" value="Relaxase"/>
    <property type="match status" value="1"/>
</dbReference>
<evidence type="ECO:0000313" key="4">
    <source>
        <dbReference type="Proteomes" id="UP000464754"/>
    </source>
</evidence>
<name>A0A6N4TIS2_9FIRM</name>
<dbReference type="KEGG" id="aarg:Aargi30884_15520"/>
<evidence type="ECO:0000313" key="3">
    <source>
        <dbReference type="EMBL" id="BBK22649.1"/>
    </source>
</evidence>
<accession>A0A6N4TIS2</accession>
<keyword evidence="1" id="KW-0175">Coiled coil</keyword>
<protein>
    <recommendedName>
        <fullName evidence="2">MobA/VirD2-like nuclease domain-containing protein</fullName>
    </recommendedName>
</protein>
<dbReference type="EMBL" id="AP019695">
    <property type="protein sequence ID" value="BBK22649.1"/>
    <property type="molecule type" value="Genomic_DNA"/>
</dbReference>
<feature type="coiled-coil region" evidence="1">
    <location>
        <begin position="415"/>
        <end position="456"/>
    </location>
</feature>
<evidence type="ECO:0000259" key="2">
    <source>
        <dbReference type="Pfam" id="PF03432"/>
    </source>
</evidence>